<dbReference type="AlphaFoldDB" id="A0A075AAD5"/>
<dbReference type="Proteomes" id="UP000054324">
    <property type="component" value="Unassembled WGS sequence"/>
</dbReference>
<sequence>MNVVHSATGRSPANLFKSRSFVPKWRMLRFSRVMIYGLLHALLCTIRQWLGALLDCWSVRRTWQLYCKVFITNRGDVVSDSEMTNNQVTVCRAVADEHEFICNEGILDDVIGQLFKEMSSPVSHSSERSDYVTNMLVREAFRLTLPPQHRTSGFCRAFTDN</sequence>
<protein>
    <submittedName>
        <fullName evidence="1">Uncharacterized protein</fullName>
    </submittedName>
</protein>
<dbReference type="RefSeq" id="XP_009163450.1">
    <property type="nucleotide sequence ID" value="XM_009165186.1"/>
</dbReference>
<dbReference type="KEGG" id="ovi:T265_01201"/>
<dbReference type="GeneID" id="20315389"/>
<name>A0A075AAD5_OPIVI</name>
<evidence type="ECO:0000313" key="2">
    <source>
        <dbReference type="Proteomes" id="UP000054324"/>
    </source>
</evidence>
<dbReference type="EMBL" id="KL596631">
    <property type="protein sequence ID" value="KER32710.1"/>
    <property type="molecule type" value="Genomic_DNA"/>
</dbReference>
<dbReference type="CTD" id="20315389"/>
<organism evidence="1 2">
    <name type="scientific">Opisthorchis viverrini</name>
    <name type="common">Southeast Asian liver fluke</name>
    <dbReference type="NCBI Taxonomy" id="6198"/>
    <lineage>
        <taxon>Eukaryota</taxon>
        <taxon>Metazoa</taxon>
        <taxon>Spiralia</taxon>
        <taxon>Lophotrochozoa</taxon>
        <taxon>Platyhelminthes</taxon>
        <taxon>Trematoda</taxon>
        <taxon>Digenea</taxon>
        <taxon>Opisthorchiida</taxon>
        <taxon>Opisthorchiata</taxon>
        <taxon>Opisthorchiidae</taxon>
        <taxon>Opisthorchis</taxon>
    </lineage>
</organism>
<evidence type="ECO:0000313" key="1">
    <source>
        <dbReference type="EMBL" id="KER32710.1"/>
    </source>
</evidence>
<proteinExistence type="predicted"/>
<reference evidence="1 2" key="1">
    <citation type="submission" date="2013-11" db="EMBL/GenBank/DDBJ databases">
        <title>Opisthorchis viverrini - life in the bile duct.</title>
        <authorList>
            <person name="Young N.D."/>
            <person name="Nagarajan N."/>
            <person name="Lin S.J."/>
            <person name="Korhonen P.K."/>
            <person name="Jex A.R."/>
            <person name="Hall R.S."/>
            <person name="Safavi-Hemami H."/>
            <person name="Kaewkong W."/>
            <person name="Bertrand D."/>
            <person name="Gao S."/>
            <person name="Seet Q."/>
            <person name="Wongkham S."/>
            <person name="Teh B.T."/>
            <person name="Wongkham C."/>
            <person name="Intapan P.M."/>
            <person name="Maleewong W."/>
            <person name="Yang X."/>
            <person name="Hu M."/>
            <person name="Wang Z."/>
            <person name="Hofmann A."/>
            <person name="Sternberg P.W."/>
            <person name="Tan P."/>
            <person name="Wang J."/>
            <person name="Gasser R.B."/>
        </authorList>
    </citation>
    <scope>NUCLEOTIDE SEQUENCE [LARGE SCALE GENOMIC DNA]</scope>
</reference>
<accession>A0A075AAD5</accession>
<gene>
    <name evidence="1" type="ORF">T265_01201</name>
</gene>
<keyword evidence="2" id="KW-1185">Reference proteome</keyword>